<dbReference type="RefSeq" id="WP_087102424.1">
    <property type="nucleotide sequence ID" value="NZ_FWFG01000025.1"/>
</dbReference>
<feature type="region of interest" description="Disordered" evidence="1">
    <location>
        <begin position="33"/>
        <end position="78"/>
    </location>
</feature>
<dbReference type="EMBL" id="FWFG01000025">
    <property type="protein sequence ID" value="SLM88961.1"/>
    <property type="molecule type" value="Genomic_DNA"/>
</dbReference>
<dbReference type="Proteomes" id="UP000195981">
    <property type="component" value="Unassembled WGS sequence"/>
</dbReference>
<reference evidence="2 3" key="1">
    <citation type="submission" date="2017-02" db="EMBL/GenBank/DDBJ databases">
        <authorList>
            <person name="Peterson S.W."/>
        </authorList>
    </citation>
    <scope>NUCLEOTIDE SEQUENCE [LARGE SCALE GENOMIC DNA]</scope>
    <source>
        <strain evidence="2 3">CIP104813</strain>
    </source>
</reference>
<proteinExistence type="predicted"/>
<evidence type="ECO:0000313" key="2">
    <source>
        <dbReference type="EMBL" id="SLM88961.1"/>
    </source>
</evidence>
<gene>
    <name evidence="2" type="ORF">FM110_02725</name>
</gene>
<sequence>MIAALGLLVLALILGVMGFIHLPFGLGGHGEVVQPPPSTSSSAPATTDPMSTDPVTAGPAPTTTDPAPTTPAVSPEDDAAARQRYLEYFQALAAGDPNAVCTFYADPIADAPITIDAGWTQDCVNGTQDSLDTADMDQLRSNVDAMTVDSFLTAPRDDGSIDIGIADLSDPQRMIKCSDGQWYLERP</sequence>
<dbReference type="OrthoDB" id="4793959at2"/>
<evidence type="ECO:0000313" key="3">
    <source>
        <dbReference type="Proteomes" id="UP000195981"/>
    </source>
</evidence>
<keyword evidence="3" id="KW-1185">Reference proteome</keyword>
<protein>
    <submittedName>
        <fullName evidence="2">Uncharacterized protein</fullName>
    </submittedName>
</protein>
<accession>A0A1X6WUN0</accession>
<name>A0A1X6WUN0_9MICO</name>
<dbReference type="AlphaFoldDB" id="A0A1X6WUN0"/>
<evidence type="ECO:0000256" key="1">
    <source>
        <dbReference type="SAM" id="MobiDB-lite"/>
    </source>
</evidence>
<organism evidence="2 3">
    <name type="scientific">Brachybacterium nesterenkovii</name>
    <dbReference type="NCBI Taxonomy" id="47847"/>
    <lineage>
        <taxon>Bacteria</taxon>
        <taxon>Bacillati</taxon>
        <taxon>Actinomycetota</taxon>
        <taxon>Actinomycetes</taxon>
        <taxon>Micrococcales</taxon>
        <taxon>Dermabacteraceae</taxon>
        <taxon>Brachybacterium</taxon>
    </lineage>
</organism>
<feature type="compositionally biased region" description="Low complexity" evidence="1">
    <location>
        <begin position="39"/>
        <end position="74"/>
    </location>
</feature>